<dbReference type="OrthoDB" id="2518585at2"/>
<comment type="caution">
    <text evidence="1">The sequence shown here is derived from an EMBL/GenBank/DDBJ whole genome shotgun (WGS) entry which is preliminary data.</text>
</comment>
<reference evidence="2" key="1">
    <citation type="submission" date="2019-05" db="EMBL/GenBank/DDBJ databases">
        <title>Flavobacterium profundi sp. nov., isolated from a deep-sea seamount.</title>
        <authorList>
            <person name="Zhang D.-C."/>
        </authorList>
    </citation>
    <scope>NUCLEOTIDE SEQUENCE [LARGE SCALE GENOMIC DNA]</scope>
    <source>
        <strain evidence="2">TP390</strain>
    </source>
</reference>
<evidence type="ECO:0008006" key="3">
    <source>
        <dbReference type="Google" id="ProtNLM"/>
    </source>
</evidence>
<keyword evidence="2" id="KW-1185">Reference proteome</keyword>
<protein>
    <recommendedName>
        <fullName evidence="3">NERD domain-containing protein</fullName>
    </recommendedName>
</protein>
<evidence type="ECO:0000313" key="1">
    <source>
        <dbReference type="EMBL" id="MVO07998.1"/>
    </source>
</evidence>
<organism evidence="1 2">
    <name type="scientific">Flavobacterium profundi</name>
    <dbReference type="NCBI Taxonomy" id="1774945"/>
    <lineage>
        <taxon>Bacteria</taxon>
        <taxon>Pseudomonadati</taxon>
        <taxon>Bacteroidota</taxon>
        <taxon>Flavobacteriia</taxon>
        <taxon>Flavobacteriales</taxon>
        <taxon>Flavobacteriaceae</taxon>
        <taxon>Flavobacterium</taxon>
    </lineage>
</organism>
<evidence type="ECO:0000313" key="2">
    <source>
        <dbReference type="Proteomes" id="UP000431264"/>
    </source>
</evidence>
<dbReference type="AlphaFoldDB" id="A0A6I4IEM8"/>
<name>A0A6I4IEM8_9FLAO</name>
<dbReference type="Proteomes" id="UP000431264">
    <property type="component" value="Unassembled WGS sequence"/>
</dbReference>
<dbReference type="RefSeq" id="WP_140996384.1">
    <property type="nucleotide sequence ID" value="NZ_VDCZ01000001.1"/>
</dbReference>
<gene>
    <name evidence="1" type="ORF">GOQ30_02310</name>
</gene>
<sequence>MSKLRNKIIHDSKLNPFNDNFDINYIKSVVSELEDNEESHKLFPFLLLADDFNSLFQSTFNQLKKIIIESNLNYNELIEFIISSSNRHYLLLHKTSSTTKHELNFQDFFKRTIESIDKSIGKIDARAALETEIDNINTLINYLKYFEGELKPSHEIENDTLRVDSIIKLMLSTNYYNVIRFSHEDALFNNGYIEYIKDSNTIHYKYDNVNELFLGKIGYFRLNRNVSAHFFILKEHLDNYSDVRSLISKNYEGKNQTKRIKKTKITQGLVEFELASGLDTNEFYNFLFLDVQLRTYYDFIYNVIMPNAEGLTLKDCLILFNMTQSIFNNVVTFNNVEDDSVMRIKEFGKFPSKINSNNLKFYLKSRTKYSAKQINYFLNLLVNKKDQRLNFWSYPFLEKNGFYYVPLLSFLSPLIFVLSDKWLEDSGFDLEERGSYFEKNIKENFTEALKNKKYDFIIPNISKYTLSDGKFEEIDLIMNLKNVVVIAEVKCIKYSLTPRDEFNALKRLREGARQINRKTEFIVNNSEKFKKEIGDISGKKIIKIVLTNFPSYSGYIFEDVPIVDYYLIESYIKSGKISSYKLVSENGKITENKLRAEEKFYDNEDEFCNNFESFVFKPGYIEKCRDYFEFKANKLSVENDAYNIYLDSVEFKTV</sequence>
<proteinExistence type="predicted"/>
<accession>A0A6I4IEM8</accession>
<dbReference type="EMBL" id="WQLW01000001">
    <property type="protein sequence ID" value="MVO07998.1"/>
    <property type="molecule type" value="Genomic_DNA"/>
</dbReference>